<comment type="caution">
    <text evidence="1">The sequence shown here is derived from an EMBL/GenBank/DDBJ whole genome shotgun (WGS) entry which is preliminary data.</text>
</comment>
<protein>
    <submittedName>
        <fullName evidence="1">Uncharacterized protein</fullName>
    </submittedName>
</protein>
<reference evidence="1 2" key="2">
    <citation type="journal article" date="2022" name="Mol. Ecol. Resour.">
        <title>The genomes of chicory, endive, great burdock and yacon provide insights into Asteraceae paleo-polyploidization history and plant inulin production.</title>
        <authorList>
            <person name="Fan W."/>
            <person name="Wang S."/>
            <person name="Wang H."/>
            <person name="Wang A."/>
            <person name="Jiang F."/>
            <person name="Liu H."/>
            <person name="Zhao H."/>
            <person name="Xu D."/>
            <person name="Zhang Y."/>
        </authorList>
    </citation>
    <scope>NUCLEOTIDE SEQUENCE [LARGE SCALE GENOMIC DNA]</scope>
    <source>
        <strain evidence="2">cv. Niubang</strain>
    </source>
</reference>
<dbReference type="EMBL" id="CM042050">
    <property type="protein sequence ID" value="KAI3735562.1"/>
    <property type="molecule type" value="Genomic_DNA"/>
</dbReference>
<name>A0ACB9CMN6_ARCLA</name>
<gene>
    <name evidence="1" type="ORF">L6452_15068</name>
</gene>
<evidence type="ECO:0000313" key="1">
    <source>
        <dbReference type="EMBL" id="KAI3735562.1"/>
    </source>
</evidence>
<keyword evidence="2" id="KW-1185">Reference proteome</keyword>
<sequence>MVILTVDPLQCHHNLDANIWSWNMSDVNSYGMVLWDITTEKIPWDNLNSMQLGLTWWCNCRSIQKIMTGVTGVGFAVALVLGGDGDGGWRRRLTERGLCCC</sequence>
<accession>A0ACB9CMN6</accession>
<reference evidence="2" key="1">
    <citation type="journal article" date="2022" name="Mol. Ecol. Resour.">
        <title>The genomes of chicory, endive, great burdock and yacon provide insights into Asteraceae palaeo-polyploidization history and plant inulin production.</title>
        <authorList>
            <person name="Fan W."/>
            <person name="Wang S."/>
            <person name="Wang H."/>
            <person name="Wang A."/>
            <person name="Jiang F."/>
            <person name="Liu H."/>
            <person name="Zhao H."/>
            <person name="Xu D."/>
            <person name="Zhang Y."/>
        </authorList>
    </citation>
    <scope>NUCLEOTIDE SEQUENCE [LARGE SCALE GENOMIC DNA]</scope>
    <source>
        <strain evidence="2">cv. Niubang</strain>
    </source>
</reference>
<proteinExistence type="predicted"/>
<dbReference type="Proteomes" id="UP001055879">
    <property type="component" value="Linkage Group LG04"/>
</dbReference>
<organism evidence="1 2">
    <name type="scientific">Arctium lappa</name>
    <name type="common">Greater burdock</name>
    <name type="synonym">Lappa major</name>
    <dbReference type="NCBI Taxonomy" id="4217"/>
    <lineage>
        <taxon>Eukaryota</taxon>
        <taxon>Viridiplantae</taxon>
        <taxon>Streptophyta</taxon>
        <taxon>Embryophyta</taxon>
        <taxon>Tracheophyta</taxon>
        <taxon>Spermatophyta</taxon>
        <taxon>Magnoliopsida</taxon>
        <taxon>eudicotyledons</taxon>
        <taxon>Gunneridae</taxon>
        <taxon>Pentapetalae</taxon>
        <taxon>asterids</taxon>
        <taxon>campanulids</taxon>
        <taxon>Asterales</taxon>
        <taxon>Asteraceae</taxon>
        <taxon>Carduoideae</taxon>
        <taxon>Cardueae</taxon>
        <taxon>Arctiinae</taxon>
        <taxon>Arctium</taxon>
    </lineage>
</organism>
<evidence type="ECO:0000313" key="2">
    <source>
        <dbReference type="Proteomes" id="UP001055879"/>
    </source>
</evidence>